<name>A0ABM8EPU6_9BACT</name>
<evidence type="ECO:0000313" key="1">
    <source>
        <dbReference type="EMBL" id="BDV44470.1"/>
    </source>
</evidence>
<dbReference type="EMBL" id="AP027151">
    <property type="protein sequence ID" value="BDV44470.1"/>
    <property type="molecule type" value="Genomic_DNA"/>
</dbReference>
<protein>
    <recommendedName>
        <fullName evidence="3">YkgJ family cysteine cluster protein</fullName>
    </recommendedName>
</protein>
<evidence type="ECO:0008006" key="3">
    <source>
        <dbReference type="Google" id="ProtNLM"/>
    </source>
</evidence>
<sequence length="182" mass="20111">MDDQERWARAVATVTAEYAALPSRLVDVVGIKAAEIRAVKERLCGFAAEVGAAAICAACGGECCLRGKYHFTAVDLLVFLAAGMPLFQPHFGGENCPYGGESGCRMASSFRPFNCVTYNCEQVEGLWPPERVAAFYGLERLLRQLYADLESLFNNRFMHGLLMNYSADDQVQGRKILRFHEG</sequence>
<evidence type="ECO:0000313" key="2">
    <source>
        <dbReference type="Proteomes" id="UP001317705"/>
    </source>
</evidence>
<gene>
    <name evidence="1" type="ORF">GURASL_33930</name>
</gene>
<organism evidence="1 2">
    <name type="scientific">Geotalea uraniireducens</name>
    <dbReference type="NCBI Taxonomy" id="351604"/>
    <lineage>
        <taxon>Bacteria</taxon>
        <taxon>Pseudomonadati</taxon>
        <taxon>Thermodesulfobacteriota</taxon>
        <taxon>Desulfuromonadia</taxon>
        <taxon>Geobacterales</taxon>
        <taxon>Geobacteraceae</taxon>
        <taxon>Geotalea</taxon>
    </lineage>
</organism>
<proteinExistence type="predicted"/>
<keyword evidence="2" id="KW-1185">Reference proteome</keyword>
<reference evidence="1 2" key="1">
    <citation type="submission" date="2022-12" db="EMBL/GenBank/DDBJ databases">
        <title>Polyphasic characterization of Geotalea uranireducens NIT-SL11 newly isolated from a complex of sewage sludge and microbially reduced graphene oxide.</title>
        <authorList>
            <person name="Xie L."/>
            <person name="Yoshida N."/>
            <person name="Meng L."/>
        </authorList>
    </citation>
    <scope>NUCLEOTIDE SEQUENCE [LARGE SCALE GENOMIC DNA]</scope>
    <source>
        <strain evidence="1 2">NIT-SL11</strain>
    </source>
</reference>
<accession>A0ABM8EPU6</accession>
<dbReference type="Proteomes" id="UP001317705">
    <property type="component" value="Chromosome"/>
</dbReference>